<protein>
    <submittedName>
        <fullName evidence="1">Uncharacterized protein</fullName>
    </submittedName>
</protein>
<name>A0A9P6IPY6_9FUNG</name>
<dbReference type="EMBL" id="JAAAHW010008618">
    <property type="protein sequence ID" value="KAF9944048.1"/>
    <property type="molecule type" value="Genomic_DNA"/>
</dbReference>
<feature type="non-terminal residue" evidence="1">
    <location>
        <position position="65"/>
    </location>
</feature>
<reference evidence="1" key="1">
    <citation type="journal article" date="2020" name="Fungal Divers.">
        <title>Resolving the Mortierellaceae phylogeny through synthesis of multi-gene phylogenetics and phylogenomics.</title>
        <authorList>
            <person name="Vandepol N."/>
            <person name="Liber J."/>
            <person name="Desiro A."/>
            <person name="Na H."/>
            <person name="Kennedy M."/>
            <person name="Barry K."/>
            <person name="Grigoriev I.V."/>
            <person name="Miller A.N."/>
            <person name="O'Donnell K."/>
            <person name="Stajich J.E."/>
            <person name="Bonito G."/>
        </authorList>
    </citation>
    <scope>NUCLEOTIDE SEQUENCE</scope>
    <source>
        <strain evidence="1">MES-2147</strain>
    </source>
</reference>
<gene>
    <name evidence="1" type="ORF">BGZ65_012740</name>
</gene>
<proteinExistence type="predicted"/>
<keyword evidence="2" id="KW-1185">Reference proteome</keyword>
<evidence type="ECO:0000313" key="1">
    <source>
        <dbReference type="EMBL" id="KAF9944048.1"/>
    </source>
</evidence>
<sequence length="65" mass="7852">MKHLLSATYPDLLYRVLPEAKERDENDQRRRRLDILVRDRNRPSYGFELLVQGKKSDIDEHLERS</sequence>
<dbReference type="Proteomes" id="UP000749646">
    <property type="component" value="Unassembled WGS sequence"/>
</dbReference>
<organism evidence="1 2">
    <name type="scientific">Modicella reniformis</name>
    <dbReference type="NCBI Taxonomy" id="1440133"/>
    <lineage>
        <taxon>Eukaryota</taxon>
        <taxon>Fungi</taxon>
        <taxon>Fungi incertae sedis</taxon>
        <taxon>Mucoromycota</taxon>
        <taxon>Mortierellomycotina</taxon>
        <taxon>Mortierellomycetes</taxon>
        <taxon>Mortierellales</taxon>
        <taxon>Mortierellaceae</taxon>
        <taxon>Modicella</taxon>
    </lineage>
</organism>
<accession>A0A9P6IPY6</accession>
<dbReference type="AlphaFoldDB" id="A0A9P6IPY6"/>
<comment type="caution">
    <text evidence="1">The sequence shown here is derived from an EMBL/GenBank/DDBJ whole genome shotgun (WGS) entry which is preliminary data.</text>
</comment>
<evidence type="ECO:0000313" key="2">
    <source>
        <dbReference type="Proteomes" id="UP000749646"/>
    </source>
</evidence>